<proteinExistence type="predicted"/>
<dbReference type="AlphaFoldDB" id="A0A5C6SGH2"/>
<reference evidence="1 2" key="1">
    <citation type="submission" date="2019-07" db="EMBL/GenBank/DDBJ databases">
        <title>The First High-Quality Draft Genome Sequence of the Causal Agent of the Current Panama Disease Epidemic.</title>
        <authorList>
            <person name="Warmington R.J."/>
            <person name="Kay W."/>
            <person name="Jeffries A."/>
            <person name="Bebber D."/>
            <person name="Moore K."/>
            <person name="Studholme D.J."/>
        </authorList>
    </citation>
    <scope>NUCLEOTIDE SEQUENCE [LARGE SCALE GENOMIC DNA]</scope>
    <source>
        <strain evidence="1 2">TR4</strain>
    </source>
</reference>
<evidence type="ECO:0000313" key="2">
    <source>
        <dbReference type="Proteomes" id="UP000321331"/>
    </source>
</evidence>
<protein>
    <submittedName>
        <fullName evidence="1">Uncharacterized protein</fullName>
    </submittedName>
</protein>
<accession>A0A5C6SGH2</accession>
<name>A0A5C6SGH2_FUSOC</name>
<gene>
    <name evidence="1" type="ORF">FocTR4_00011161</name>
</gene>
<dbReference type="EMBL" id="VMNF01000014">
    <property type="protein sequence ID" value="TXB97622.1"/>
    <property type="molecule type" value="Genomic_DNA"/>
</dbReference>
<dbReference type="Proteomes" id="UP000321331">
    <property type="component" value="Unassembled WGS sequence"/>
</dbReference>
<organism evidence="1 2">
    <name type="scientific">Fusarium oxysporum f. sp. cubense</name>
    <dbReference type="NCBI Taxonomy" id="61366"/>
    <lineage>
        <taxon>Eukaryota</taxon>
        <taxon>Fungi</taxon>
        <taxon>Dikarya</taxon>
        <taxon>Ascomycota</taxon>
        <taxon>Pezizomycotina</taxon>
        <taxon>Sordariomycetes</taxon>
        <taxon>Hypocreomycetidae</taxon>
        <taxon>Hypocreales</taxon>
        <taxon>Nectriaceae</taxon>
        <taxon>Fusarium</taxon>
        <taxon>Fusarium oxysporum species complex</taxon>
    </lineage>
</organism>
<evidence type="ECO:0000313" key="1">
    <source>
        <dbReference type="EMBL" id="TXB97622.1"/>
    </source>
</evidence>
<comment type="caution">
    <text evidence="1">The sequence shown here is derived from an EMBL/GenBank/DDBJ whole genome shotgun (WGS) entry which is preliminary data.</text>
</comment>
<sequence>MPHVPRGTFKGTVHLDYFECVIPSPYVKDDFKLAKALSTIFDGDGISREYHCWEVDLKYYAITSWEQKDLLPELQAMEDSGVRQGSLKDIEKALKEEMKGQEDAQKA</sequence>